<evidence type="ECO:0000256" key="1">
    <source>
        <dbReference type="ARBA" id="ARBA00022679"/>
    </source>
</evidence>
<keyword evidence="10" id="KW-1185">Reference proteome</keyword>
<evidence type="ECO:0000256" key="7">
    <source>
        <dbReference type="ARBA" id="ARBA00048696"/>
    </source>
</evidence>
<dbReference type="Pfam" id="PF02661">
    <property type="entry name" value="Fic"/>
    <property type="match status" value="1"/>
</dbReference>
<dbReference type="PANTHER" id="PTHR39560:SF1">
    <property type="entry name" value="PROTEIN ADENYLYLTRANSFERASE FIC-RELATED"/>
    <property type="match status" value="1"/>
</dbReference>
<evidence type="ECO:0000259" key="8">
    <source>
        <dbReference type="PROSITE" id="PS51459"/>
    </source>
</evidence>
<keyword evidence="2" id="KW-0548">Nucleotidyltransferase</keyword>
<keyword evidence="3" id="KW-0547">Nucleotide-binding</keyword>
<keyword evidence="1" id="KW-0808">Transferase</keyword>
<evidence type="ECO:0000256" key="2">
    <source>
        <dbReference type="ARBA" id="ARBA00022695"/>
    </source>
</evidence>
<dbReference type="EMBL" id="JACGBB010000021">
    <property type="protein sequence ID" value="MBZ7987959.1"/>
    <property type="molecule type" value="Genomic_DNA"/>
</dbReference>
<evidence type="ECO:0000256" key="4">
    <source>
        <dbReference type="ARBA" id="ARBA00022840"/>
    </source>
</evidence>
<name>A0ABS7WT62_9BACT</name>
<comment type="caution">
    <text evidence="9">The sequence shown here is derived from an EMBL/GenBank/DDBJ whole genome shotgun (WGS) entry which is preliminary data.</text>
</comment>
<dbReference type="PROSITE" id="PS51459">
    <property type="entry name" value="FIDO"/>
    <property type="match status" value="1"/>
</dbReference>
<evidence type="ECO:0000313" key="9">
    <source>
        <dbReference type="EMBL" id="MBZ7987959.1"/>
    </source>
</evidence>
<gene>
    <name evidence="9" type="ORF">AVCANL283_07615</name>
</gene>
<evidence type="ECO:0000256" key="6">
    <source>
        <dbReference type="ARBA" id="ARBA00047939"/>
    </source>
</evidence>
<organism evidence="9 10">
    <name type="scientific">Campylobacter canadensis</name>
    <dbReference type="NCBI Taxonomy" id="449520"/>
    <lineage>
        <taxon>Bacteria</taxon>
        <taxon>Pseudomonadati</taxon>
        <taxon>Campylobacterota</taxon>
        <taxon>Epsilonproteobacteria</taxon>
        <taxon>Campylobacterales</taxon>
        <taxon>Campylobacteraceae</taxon>
        <taxon>Campylobacter</taxon>
    </lineage>
</organism>
<feature type="domain" description="Fido" evidence="8">
    <location>
        <begin position="49"/>
        <end position="195"/>
    </location>
</feature>
<proteinExistence type="predicted"/>
<sequence>MKENKLSFEELLTKNKLGIEDFKELDKASRFYTGIREKELSKTPIKGNFDYTHLKTIHKHIFQDVFSWAGKDRFELNLLGPMFKGDSMFCNGQFIPNEANRMFSNLKKQNYFKNCKNIDELAKNLAEFMGDLNALHPFREGNGRTQRIFINQLAQNAGYKLDLRLIDKDKMIDASIKAMDCDYKKLQTLIKVNLKSFKQNLEKEQSQGISY</sequence>
<dbReference type="RefSeq" id="WP_172232900.1">
    <property type="nucleotide sequence ID" value="NZ_CP035946.1"/>
</dbReference>
<comment type="catalytic activity">
    <reaction evidence="7">
        <text>L-tyrosyl-[protein] + ATP = O-(5'-adenylyl)-L-tyrosyl-[protein] + diphosphate</text>
        <dbReference type="Rhea" id="RHEA:54288"/>
        <dbReference type="Rhea" id="RHEA-COMP:10136"/>
        <dbReference type="Rhea" id="RHEA-COMP:13846"/>
        <dbReference type="ChEBI" id="CHEBI:30616"/>
        <dbReference type="ChEBI" id="CHEBI:33019"/>
        <dbReference type="ChEBI" id="CHEBI:46858"/>
        <dbReference type="ChEBI" id="CHEBI:83624"/>
        <dbReference type="EC" id="2.7.7.108"/>
    </reaction>
</comment>
<protein>
    <recommendedName>
        <fullName evidence="5">protein adenylyltransferase</fullName>
        <ecNumber evidence="5">2.7.7.108</ecNumber>
    </recommendedName>
</protein>
<evidence type="ECO:0000256" key="3">
    <source>
        <dbReference type="ARBA" id="ARBA00022741"/>
    </source>
</evidence>
<dbReference type="Proteomes" id="UP000786183">
    <property type="component" value="Unassembled WGS sequence"/>
</dbReference>
<dbReference type="InterPro" id="IPR036597">
    <property type="entry name" value="Fido-like_dom_sf"/>
</dbReference>
<keyword evidence="4" id="KW-0067">ATP-binding</keyword>
<reference evidence="9 10" key="1">
    <citation type="submission" date="2020-07" db="EMBL/GenBank/DDBJ databases">
        <title>Transfer of Campylobacter canadensis to the novel genus Avispirillum gen. nov., that also includes two novel species recovered from migratory waterfowl: Avispirillum anseris sp. nov. and Avispirillum brantae sp. nov.</title>
        <authorList>
            <person name="Miller W.G."/>
            <person name="Chapman M.H."/>
            <person name="Yee E."/>
            <person name="Inglis G.D."/>
        </authorList>
    </citation>
    <scope>NUCLEOTIDE SEQUENCE [LARGE SCALE GENOMIC DNA]</scope>
    <source>
        <strain evidence="9 10">L283</strain>
    </source>
</reference>
<evidence type="ECO:0000256" key="5">
    <source>
        <dbReference type="ARBA" id="ARBA00034531"/>
    </source>
</evidence>
<dbReference type="Gene3D" id="1.10.3290.10">
    <property type="entry name" value="Fido-like domain"/>
    <property type="match status" value="1"/>
</dbReference>
<dbReference type="InterPro" id="IPR003812">
    <property type="entry name" value="Fido"/>
</dbReference>
<dbReference type="SUPFAM" id="SSF140931">
    <property type="entry name" value="Fic-like"/>
    <property type="match status" value="1"/>
</dbReference>
<dbReference type="EC" id="2.7.7.108" evidence="5"/>
<dbReference type="PANTHER" id="PTHR39560">
    <property type="entry name" value="PROTEIN ADENYLYLTRANSFERASE FIC-RELATED"/>
    <property type="match status" value="1"/>
</dbReference>
<evidence type="ECO:0000313" key="10">
    <source>
        <dbReference type="Proteomes" id="UP000786183"/>
    </source>
</evidence>
<comment type="catalytic activity">
    <reaction evidence="6">
        <text>L-threonyl-[protein] + ATP = 3-O-(5'-adenylyl)-L-threonyl-[protein] + diphosphate</text>
        <dbReference type="Rhea" id="RHEA:54292"/>
        <dbReference type="Rhea" id="RHEA-COMP:11060"/>
        <dbReference type="Rhea" id="RHEA-COMP:13847"/>
        <dbReference type="ChEBI" id="CHEBI:30013"/>
        <dbReference type="ChEBI" id="CHEBI:30616"/>
        <dbReference type="ChEBI" id="CHEBI:33019"/>
        <dbReference type="ChEBI" id="CHEBI:138113"/>
        <dbReference type="EC" id="2.7.7.108"/>
    </reaction>
</comment>
<accession>A0ABS7WT62</accession>